<accession>A0A418XJH9</accession>
<dbReference type="Proteomes" id="UP000284021">
    <property type="component" value="Unassembled WGS sequence"/>
</dbReference>
<comment type="caution">
    <text evidence="2">The sequence shown here is derived from an EMBL/GenBank/DDBJ whole genome shotgun (WGS) entry which is preliminary data.</text>
</comment>
<feature type="transmembrane region" description="Helical" evidence="1">
    <location>
        <begin position="21"/>
        <end position="42"/>
    </location>
</feature>
<keyword evidence="1" id="KW-0812">Transmembrane</keyword>
<keyword evidence="3" id="KW-1185">Reference proteome</keyword>
<name>A0A418XJH9_9PSED</name>
<sequence>MARDYLQRFNRALEQGLAKDVFDNLRNFLMCALLFAAGTDALHDSRQLFLGLFVSSLAGWGLIGLAAVLTLLNIWDGLHKLARLKRHLLLQAVGCLVYVLLALRVVEIVWNFRSH</sequence>
<evidence type="ECO:0000313" key="2">
    <source>
        <dbReference type="EMBL" id="RJG12591.1"/>
    </source>
</evidence>
<evidence type="ECO:0000256" key="1">
    <source>
        <dbReference type="SAM" id="Phobius"/>
    </source>
</evidence>
<feature type="transmembrane region" description="Helical" evidence="1">
    <location>
        <begin position="48"/>
        <end position="75"/>
    </location>
</feature>
<dbReference type="RefSeq" id="WP_119952917.1">
    <property type="nucleotide sequence ID" value="NZ_QYUR01000002.1"/>
</dbReference>
<gene>
    <name evidence="2" type="ORF">D3879_04690</name>
</gene>
<organism evidence="2 3">
    <name type="scientific">Pseudomonas cavernicola</name>
    <dbReference type="NCBI Taxonomy" id="2320866"/>
    <lineage>
        <taxon>Bacteria</taxon>
        <taxon>Pseudomonadati</taxon>
        <taxon>Pseudomonadota</taxon>
        <taxon>Gammaproteobacteria</taxon>
        <taxon>Pseudomonadales</taxon>
        <taxon>Pseudomonadaceae</taxon>
        <taxon>Pseudomonas</taxon>
    </lineage>
</organism>
<keyword evidence="1" id="KW-0472">Membrane</keyword>
<feature type="transmembrane region" description="Helical" evidence="1">
    <location>
        <begin position="87"/>
        <end position="106"/>
    </location>
</feature>
<dbReference type="AlphaFoldDB" id="A0A418XJH9"/>
<proteinExistence type="predicted"/>
<protein>
    <submittedName>
        <fullName evidence="2">Uncharacterized protein</fullName>
    </submittedName>
</protein>
<keyword evidence="1" id="KW-1133">Transmembrane helix</keyword>
<reference evidence="2 3" key="1">
    <citation type="submission" date="2018-09" db="EMBL/GenBank/DDBJ databases">
        <authorList>
            <person name="Zhu H."/>
        </authorList>
    </citation>
    <scope>NUCLEOTIDE SEQUENCE [LARGE SCALE GENOMIC DNA]</scope>
    <source>
        <strain evidence="2 3">K1S02-6</strain>
    </source>
</reference>
<dbReference type="EMBL" id="QYUR01000002">
    <property type="protein sequence ID" value="RJG12591.1"/>
    <property type="molecule type" value="Genomic_DNA"/>
</dbReference>
<dbReference type="OrthoDB" id="7005332at2"/>
<evidence type="ECO:0000313" key="3">
    <source>
        <dbReference type="Proteomes" id="UP000284021"/>
    </source>
</evidence>